<accession>A0A812BQL5</accession>
<dbReference type="EMBL" id="CAHIKZ030000802">
    <property type="protein sequence ID" value="CAE1239336.1"/>
    <property type="molecule type" value="Genomic_DNA"/>
</dbReference>
<feature type="transmembrane region" description="Helical" evidence="1">
    <location>
        <begin position="140"/>
        <end position="163"/>
    </location>
</feature>
<evidence type="ECO:0000313" key="3">
    <source>
        <dbReference type="Proteomes" id="UP000597762"/>
    </source>
</evidence>
<comment type="caution">
    <text evidence="2">The sequence shown here is derived from an EMBL/GenBank/DDBJ whole genome shotgun (WGS) entry which is preliminary data.</text>
</comment>
<keyword evidence="3" id="KW-1185">Reference proteome</keyword>
<evidence type="ECO:0000256" key="1">
    <source>
        <dbReference type="SAM" id="Phobius"/>
    </source>
</evidence>
<organism evidence="2 3">
    <name type="scientific">Acanthosepion pharaonis</name>
    <name type="common">Pharaoh cuttlefish</name>
    <name type="synonym">Sepia pharaonis</name>
    <dbReference type="NCBI Taxonomy" id="158019"/>
    <lineage>
        <taxon>Eukaryota</taxon>
        <taxon>Metazoa</taxon>
        <taxon>Spiralia</taxon>
        <taxon>Lophotrochozoa</taxon>
        <taxon>Mollusca</taxon>
        <taxon>Cephalopoda</taxon>
        <taxon>Coleoidea</taxon>
        <taxon>Decapodiformes</taxon>
        <taxon>Sepiida</taxon>
        <taxon>Sepiina</taxon>
        <taxon>Sepiidae</taxon>
        <taxon>Acanthosepion</taxon>
    </lineage>
</organism>
<reference evidence="2" key="1">
    <citation type="submission" date="2021-01" db="EMBL/GenBank/DDBJ databases">
        <authorList>
            <person name="Li R."/>
            <person name="Bekaert M."/>
        </authorList>
    </citation>
    <scope>NUCLEOTIDE SEQUENCE</scope>
    <source>
        <strain evidence="2">Farmed</strain>
    </source>
</reference>
<dbReference type="Proteomes" id="UP000597762">
    <property type="component" value="Unassembled WGS sequence"/>
</dbReference>
<gene>
    <name evidence="2" type="ORF">SPHA_21785</name>
</gene>
<feature type="transmembrane region" description="Helical" evidence="1">
    <location>
        <begin position="202"/>
        <end position="219"/>
    </location>
</feature>
<keyword evidence="1" id="KW-0472">Membrane</keyword>
<dbReference type="AlphaFoldDB" id="A0A812BQL5"/>
<protein>
    <submittedName>
        <fullName evidence="2">Uncharacterized protein</fullName>
    </submittedName>
</protein>
<evidence type="ECO:0000313" key="2">
    <source>
        <dbReference type="EMBL" id="CAE1239336.1"/>
    </source>
</evidence>
<sequence length="241" mass="27678">MPALLSNFPFLSLLLFVYETILTLLTPHSLVLLSSSGQTLSRPLPDERSDCINATHLRFPSLDNFIYCLFLLPHNSYPFFSFSFHSIFSLSFLSFSSFSFLSLSSHSFLIFFLSLSSLSFLSLSSFFIAFFFLFCTFSTYKLQIFILTLKHFLILCLLFFSLFFSFSSSFKHYSFLLAFFLTYPSQTSFLSLSLHFLSVFPFSFPPGLTLSSFTFFFLFPSRSSPSHQFPSFSLSFSFSPS</sequence>
<keyword evidence="1" id="KW-0812">Transmembrane</keyword>
<proteinExistence type="predicted"/>
<feature type="transmembrane region" description="Helical" evidence="1">
    <location>
        <begin position="108"/>
        <end position="134"/>
    </location>
</feature>
<feature type="transmembrane region" description="Helical" evidence="1">
    <location>
        <begin position="12"/>
        <end position="33"/>
    </location>
</feature>
<keyword evidence="1" id="KW-1133">Transmembrane helix</keyword>
<name>A0A812BQL5_ACAPH</name>